<dbReference type="SUPFAM" id="SSF48452">
    <property type="entry name" value="TPR-like"/>
    <property type="match status" value="2"/>
</dbReference>
<dbReference type="AlphaFoldDB" id="D1Z065"/>
<name>D1Z065_METPS</name>
<keyword evidence="1" id="KW-0802">TPR repeat</keyword>
<dbReference type="eggNOG" id="arCOG03045">
    <property type="taxonomic scope" value="Archaea"/>
</dbReference>
<dbReference type="Gene3D" id="1.25.40.10">
    <property type="entry name" value="Tetratricopeptide repeat domain"/>
    <property type="match status" value="2"/>
</dbReference>
<organism evidence="2 3">
    <name type="scientific">Methanocella paludicola (strain DSM 17711 / JCM 13418 / NBRC 101707 / SANAE)</name>
    <dbReference type="NCBI Taxonomy" id="304371"/>
    <lineage>
        <taxon>Archaea</taxon>
        <taxon>Methanobacteriati</taxon>
        <taxon>Methanobacteriota</taxon>
        <taxon>Stenosarchaea group</taxon>
        <taxon>Methanomicrobia</taxon>
        <taxon>Methanocellales</taxon>
        <taxon>Methanocellaceae</taxon>
        <taxon>Methanocella</taxon>
    </lineage>
</organism>
<dbReference type="InParanoid" id="D1Z065"/>
<feature type="repeat" description="TPR" evidence="1">
    <location>
        <begin position="342"/>
        <end position="375"/>
    </location>
</feature>
<dbReference type="InterPro" id="IPR011990">
    <property type="entry name" value="TPR-like_helical_dom_sf"/>
</dbReference>
<evidence type="ECO:0000256" key="1">
    <source>
        <dbReference type="PROSITE-ProRule" id="PRU00339"/>
    </source>
</evidence>
<proteinExistence type="predicted"/>
<dbReference type="Proteomes" id="UP000001882">
    <property type="component" value="Chromosome"/>
</dbReference>
<reference evidence="3" key="3">
    <citation type="journal article" date="2011" name="PLoS ONE">
        <title>Genome sequence of a mesophilic hydrogenotrophic methanogen Methanocella paludicola, the first cultivated representative of the order Methanocellales.</title>
        <authorList>
            <person name="Sakai S."/>
            <person name="Takaki Y."/>
            <person name="Shimamura S."/>
            <person name="Sekine M."/>
            <person name="Tajima T."/>
            <person name="Kosugi H."/>
            <person name="Ichikawa N."/>
            <person name="Tasumi E."/>
            <person name="Hiraki A.T."/>
            <person name="Shimizu A."/>
            <person name="Kato Y."/>
            <person name="Nishiko R."/>
            <person name="Mori K."/>
            <person name="Fujita N."/>
            <person name="Imachi H."/>
            <person name="Takai K."/>
        </authorList>
    </citation>
    <scope>NUCLEOTIDE SEQUENCE [LARGE SCALE GENOMIC DNA]</scope>
    <source>
        <strain evidence="3">DSM 17711 / JCM 13418 / NBRC 101707 / SANAE</strain>
    </source>
</reference>
<feature type="repeat" description="TPR" evidence="1">
    <location>
        <begin position="462"/>
        <end position="495"/>
    </location>
</feature>
<gene>
    <name evidence="2" type="ordered locus">MCP_2015</name>
</gene>
<dbReference type="EMBL" id="AP011532">
    <property type="protein sequence ID" value="BAI62087.1"/>
    <property type="molecule type" value="Genomic_DNA"/>
</dbReference>
<feature type="repeat" description="TPR" evidence="1">
    <location>
        <begin position="422"/>
        <end position="455"/>
    </location>
</feature>
<dbReference type="KEGG" id="mpd:MCP_2015"/>
<evidence type="ECO:0000313" key="2">
    <source>
        <dbReference type="EMBL" id="BAI62087.1"/>
    </source>
</evidence>
<dbReference type="STRING" id="304371.MCP_2015"/>
<reference evidence="2 3" key="2">
    <citation type="journal article" date="2008" name="Int. J. Syst. Evol. Microbiol.">
        <title>Methanocella paludicola gen. nov., sp. nov., a methane-producing archaeon, the first isolate of the lineage 'Rice Cluster I', and proposal of the new archaeal order Methanocellales ord. nov.</title>
        <authorList>
            <person name="Sakai S."/>
            <person name="Imachi H."/>
            <person name="Hanada S."/>
            <person name="Ohashi A."/>
            <person name="Harada H."/>
            <person name="Kamagata Y."/>
        </authorList>
    </citation>
    <scope>NUCLEOTIDE SEQUENCE [LARGE SCALE GENOMIC DNA]</scope>
    <source>
        <strain evidence="3">DSM 17711 / JCM 13418 / NBRC 101707 / SANAE</strain>
    </source>
</reference>
<dbReference type="OrthoDB" id="379423at2157"/>
<dbReference type="SMART" id="SM00028">
    <property type="entry name" value="TPR"/>
    <property type="match status" value="5"/>
</dbReference>
<dbReference type="Pfam" id="PF13424">
    <property type="entry name" value="TPR_12"/>
    <property type="match status" value="1"/>
</dbReference>
<dbReference type="InterPro" id="IPR019734">
    <property type="entry name" value="TPR_rpt"/>
</dbReference>
<reference evidence="2 3" key="1">
    <citation type="journal article" date="2007" name="Appl. Environ. Microbiol.">
        <title>Isolation of key methanogens for global methane emission from rice paddy fields: a novel isolate affiliated with the clone cluster rice cluster I.</title>
        <authorList>
            <person name="Sakai S."/>
            <person name="Imachi H."/>
            <person name="Sekiguchi Y."/>
            <person name="Ohashi A."/>
            <person name="Harada H."/>
            <person name="Kamagata Y."/>
        </authorList>
    </citation>
    <scope>NUCLEOTIDE SEQUENCE [LARGE SCALE GENOMIC DNA]</scope>
    <source>
        <strain evidence="3">DSM 17711 / JCM 13418 / NBRC 101707 / SANAE</strain>
    </source>
</reference>
<accession>D1Z065</accession>
<dbReference type="PROSITE" id="PS50005">
    <property type="entry name" value="TPR"/>
    <property type="match status" value="3"/>
</dbReference>
<dbReference type="PANTHER" id="PTHR10098">
    <property type="entry name" value="RAPSYN-RELATED"/>
    <property type="match status" value="1"/>
</dbReference>
<dbReference type="RefSeq" id="WP_012900761.1">
    <property type="nucleotide sequence ID" value="NC_013665.1"/>
</dbReference>
<protein>
    <submittedName>
        <fullName evidence="2">Uncharacterized protein</fullName>
    </submittedName>
</protein>
<keyword evidence="3" id="KW-1185">Reference proteome</keyword>
<sequence>MRCDWDGVKRLGAYLGHDINDALVECPGSLDIICRSLGAFEKKYPRETSAHLARLIFKADLSKLPREGEPEETLACEVFNRLNPAGGGEAYVEFCLDFKRFIRWFKAAVDAVHYVHGLRKEGICLDRPGVKDYVSELKELPCRRLGELDFSYRIHGYAAISRYIEALLGRYEDKAISGDNCRSIMGIMNKVSSHPGYFKAMGPEQKLVETRPILIAISDLQRYPENEPGKADLLSSLGILLFNVFPTPKLLKFIARLQPSPGNDALQYDYNSILAMNFMLAGRLDEATAYNKNALEHAGDEEKRAYTHILDCCISLKRGETEEAVNALYRCSALIKDRRMKSTALFYMGIIYYEMGKVPDALESFQLARAGLEDELDIMNACNDIGTCAMLLGDYKAAAAELENVEHIGRYMSSNTARALLAVARGNLGLIHLSMAKHDRAVEHFKEALRLSRDAHNKKGIADQLGNIGLALKAKRDYDTALIYFKSALNVSSTEGYFEGALFSFAQIEQLKALEGRYEEAEDFQQEMARRNPDIAKLLRL</sequence>
<evidence type="ECO:0000313" key="3">
    <source>
        <dbReference type="Proteomes" id="UP000001882"/>
    </source>
</evidence>
<dbReference type="GeneID" id="8681873"/>